<reference evidence="2" key="1">
    <citation type="submission" date="2021-01" db="EMBL/GenBank/DDBJ databases">
        <authorList>
            <person name="Corre E."/>
            <person name="Pelletier E."/>
            <person name="Niang G."/>
            <person name="Scheremetjew M."/>
            <person name="Finn R."/>
            <person name="Kale V."/>
            <person name="Holt S."/>
            <person name="Cochrane G."/>
            <person name="Meng A."/>
            <person name="Brown T."/>
            <person name="Cohen L."/>
        </authorList>
    </citation>
    <scope>NUCLEOTIDE SEQUENCE</scope>
    <source>
        <strain evidence="2">SM1012Den-03</strain>
    </source>
</reference>
<evidence type="ECO:0000313" key="2">
    <source>
        <dbReference type="EMBL" id="CAD9591797.1"/>
    </source>
</evidence>
<sequence>MSSSSQTRASGGGTICHILPCSIDEDITAPVAQYFHPTPLTTTHNNPADGDSKDSSTSDVTIMAAQFRGRGLLCATDAKHESSSNDIATGKVYVDLTNQGQSTADGEAANTDDPSSTSLSPLKQSYKRPLSKLPPKMAGVVFNNTQTSTNNQHNNHNNNNNKDPPMQPLTTIETFSHIYNWRHEHDETKVMRESTFGSSDKEGLNAVLGWCDVAHAAHAAVPLPQK</sequence>
<dbReference type="InterPro" id="IPR013924">
    <property type="entry name" value="RNase_H2_suC"/>
</dbReference>
<protein>
    <submittedName>
        <fullName evidence="2">Uncharacterized protein</fullName>
    </submittedName>
</protein>
<dbReference type="GO" id="GO:0032299">
    <property type="term" value="C:ribonuclease H2 complex"/>
    <property type="evidence" value="ECO:0007669"/>
    <property type="project" value="InterPro"/>
</dbReference>
<feature type="compositionally biased region" description="Low complexity" evidence="1">
    <location>
        <begin position="143"/>
        <end position="161"/>
    </location>
</feature>
<dbReference type="GO" id="GO:0006401">
    <property type="term" value="P:RNA catabolic process"/>
    <property type="evidence" value="ECO:0007669"/>
    <property type="project" value="InterPro"/>
</dbReference>
<feature type="compositionally biased region" description="Low complexity" evidence="1">
    <location>
        <begin position="38"/>
        <end position="47"/>
    </location>
</feature>
<dbReference type="Pfam" id="PF08615">
    <property type="entry name" value="RNase_H2_suC"/>
    <property type="match status" value="1"/>
</dbReference>
<accession>A0A7S2L156</accession>
<feature type="region of interest" description="Disordered" evidence="1">
    <location>
        <begin position="102"/>
        <end position="167"/>
    </location>
</feature>
<name>A0A7S2L156_9STRA</name>
<evidence type="ECO:0000256" key="1">
    <source>
        <dbReference type="SAM" id="MobiDB-lite"/>
    </source>
</evidence>
<gene>
    <name evidence="2" type="ORF">SMAR0320_LOCUS7243</name>
</gene>
<dbReference type="Gene3D" id="2.40.128.680">
    <property type="match status" value="1"/>
</dbReference>
<feature type="compositionally biased region" description="Polar residues" evidence="1">
    <location>
        <begin position="112"/>
        <end position="123"/>
    </location>
</feature>
<dbReference type="PANTHER" id="PTHR47204">
    <property type="entry name" value="OS02G0168900 PROTEIN"/>
    <property type="match status" value="1"/>
</dbReference>
<dbReference type="PANTHER" id="PTHR47204:SF1">
    <property type="entry name" value="RIBONUCLEASE H2 SUBUNIT C"/>
    <property type="match status" value="1"/>
</dbReference>
<dbReference type="EMBL" id="HBGZ01010137">
    <property type="protein sequence ID" value="CAD9591797.1"/>
    <property type="molecule type" value="Transcribed_RNA"/>
</dbReference>
<dbReference type="AlphaFoldDB" id="A0A7S2L156"/>
<proteinExistence type="predicted"/>
<feature type="region of interest" description="Disordered" evidence="1">
    <location>
        <begin position="38"/>
        <end position="58"/>
    </location>
</feature>
<organism evidence="2">
    <name type="scientific">Skeletonema marinoi</name>
    <dbReference type="NCBI Taxonomy" id="267567"/>
    <lineage>
        <taxon>Eukaryota</taxon>
        <taxon>Sar</taxon>
        <taxon>Stramenopiles</taxon>
        <taxon>Ochrophyta</taxon>
        <taxon>Bacillariophyta</taxon>
        <taxon>Coscinodiscophyceae</taxon>
        <taxon>Thalassiosirophycidae</taxon>
        <taxon>Thalassiosirales</taxon>
        <taxon>Skeletonemataceae</taxon>
        <taxon>Skeletonema</taxon>
        <taxon>Skeletonema marinoi-dohrnii complex</taxon>
    </lineage>
</organism>